<name>A0AAE1A7B9_9GAST</name>
<keyword evidence="4" id="KW-1185">Reference proteome</keyword>
<accession>A0AAE1A7B9</accession>
<evidence type="ECO:0000256" key="2">
    <source>
        <dbReference type="SAM" id="SignalP"/>
    </source>
</evidence>
<gene>
    <name evidence="3" type="ORF">RRG08_038379</name>
</gene>
<keyword evidence="2" id="KW-0732">Signal</keyword>
<organism evidence="3 4">
    <name type="scientific">Elysia crispata</name>
    <name type="common">lettuce slug</name>
    <dbReference type="NCBI Taxonomy" id="231223"/>
    <lineage>
        <taxon>Eukaryota</taxon>
        <taxon>Metazoa</taxon>
        <taxon>Spiralia</taxon>
        <taxon>Lophotrochozoa</taxon>
        <taxon>Mollusca</taxon>
        <taxon>Gastropoda</taxon>
        <taxon>Heterobranchia</taxon>
        <taxon>Euthyneura</taxon>
        <taxon>Panpulmonata</taxon>
        <taxon>Sacoglossa</taxon>
        <taxon>Placobranchoidea</taxon>
        <taxon>Plakobranchidae</taxon>
        <taxon>Elysia</taxon>
    </lineage>
</organism>
<evidence type="ECO:0000313" key="4">
    <source>
        <dbReference type="Proteomes" id="UP001283361"/>
    </source>
</evidence>
<feature type="signal peptide" evidence="2">
    <location>
        <begin position="1"/>
        <end position="20"/>
    </location>
</feature>
<dbReference type="AlphaFoldDB" id="A0AAE1A7B9"/>
<dbReference type="Gene3D" id="1.20.120.20">
    <property type="entry name" value="Apolipoprotein"/>
    <property type="match status" value="1"/>
</dbReference>
<evidence type="ECO:0000256" key="1">
    <source>
        <dbReference type="SAM" id="MobiDB-lite"/>
    </source>
</evidence>
<dbReference type="EMBL" id="JAWDGP010002493">
    <property type="protein sequence ID" value="KAK3782600.1"/>
    <property type="molecule type" value="Genomic_DNA"/>
</dbReference>
<comment type="caution">
    <text evidence="3">The sequence shown here is derived from an EMBL/GenBank/DDBJ whole genome shotgun (WGS) entry which is preliminary data.</text>
</comment>
<sequence length="576" mass="64423">MAKIALLLLLLMLLQMCCKGFDFTLESQHLDPSDDPTDRHVCSVLRCGDTLQDPTSDPANRTRTLASLAISRIRLNGYGYRAGRWRELALVTPQQPSLNRVSDGIKVTGRLSDQQATIVVEFAKTNDCQDSQFSCVAVYVDSTGQTSVKKSLVGKGVDSSDFGSHVQPDISPVPAQRQPNAGDPGSEPGILWQQVNSFQMKMDWVGSRLEDSLNALENRLEDKIGQLKDVVDGRTDRLDSSMEGRFRALNSRIDNFEDRLEDRITQSHSRVLQKLGQMEPSCPDTGDECHQLTSQVDDLVDKLDTSLGRLDTCLAEVHRLNGSTDKHEVQCVATEDSKLTNLTSDVAKLSGLTHTVLSQVNSLRDGYGSGALVPVDEFFDPLNTGRKEWRLAFRGTAFNNVRVYPAYMHGIGIPAEVEQGCKQFNRSLPCVNHYRNRDVFNNWAGIDEVLFAIYKDGQMVKKVVFNGKGSTFTSWFAANRVILSSWSDLTTQPHNFFKIFGAIYTGGFRRFFMNRDYDRSCDNYRGWFKATETDQGCLDEKNTLAIPKFQYAPGNTFTPWSSAAVADAFGIFLRYE</sequence>
<reference evidence="3" key="1">
    <citation type="journal article" date="2023" name="G3 (Bethesda)">
        <title>A reference genome for the long-term kleptoplast-retaining sea slug Elysia crispata morphotype clarki.</title>
        <authorList>
            <person name="Eastman K.E."/>
            <person name="Pendleton A.L."/>
            <person name="Shaikh M.A."/>
            <person name="Suttiyut T."/>
            <person name="Ogas R."/>
            <person name="Tomko P."/>
            <person name="Gavelis G."/>
            <person name="Widhalm J.R."/>
            <person name="Wisecaver J.H."/>
        </authorList>
    </citation>
    <scope>NUCLEOTIDE SEQUENCE</scope>
    <source>
        <strain evidence="3">ECLA1</strain>
    </source>
</reference>
<evidence type="ECO:0000313" key="3">
    <source>
        <dbReference type="EMBL" id="KAK3782600.1"/>
    </source>
</evidence>
<feature type="region of interest" description="Disordered" evidence="1">
    <location>
        <begin position="161"/>
        <end position="187"/>
    </location>
</feature>
<feature type="chain" id="PRO_5042217562" evidence="2">
    <location>
        <begin position="21"/>
        <end position="576"/>
    </location>
</feature>
<dbReference type="Proteomes" id="UP001283361">
    <property type="component" value="Unassembled WGS sequence"/>
</dbReference>
<protein>
    <submittedName>
        <fullName evidence="3">Uncharacterized protein</fullName>
    </submittedName>
</protein>
<proteinExistence type="predicted"/>